<accession>A0A0R3Q4B7</accession>
<dbReference type="WBParaSite" id="BTMF_0000114301-mRNA-1">
    <property type="protein sequence ID" value="BTMF_0000114301-mRNA-1"/>
    <property type="gene ID" value="BTMF_0000114301"/>
</dbReference>
<evidence type="ECO:0000313" key="3">
    <source>
        <dbReference type="Proteomes" id="UP000280834"/>
    </source>
</evidence>
<proteinExistence type="predicted"/>
<name>A0A0R3Q4B7_9BILA</name>
<organism evidence="4">
    <name type="scientific">Brugia timori</name>
    <dbReference type="NCBI Taxonomy" id="42155"/>
    <lineage>
        <taxon>Eukaryota</taxon>
        <taxon>Metazoa</taxon>
        <taxon>Ecdysozoa</taxon>
        <taxon>Nematoda</taxon>
        <taxon>Chromadorea</taxon>
        <taxon>Rhabditida</taxon>
        <taxon>Spirurina</taxon>
        <taxon>Spiruromorpha</taxon>
        <taxon>Filarioidea</taxon>
        <taxon>Onchocercidae</taxon>
        <taxon>Brugia</taxon>
    </lineage>
</organism>
<feature type="coiled-coil region" evidence="1">
    <location>
        <begin position="96"/>
        <end position="158"/>
    </location>
</feature>
<evidence type="ECO:0000313" key="4">
    <source>
        <dbReference type="WBParaSite" id="BTMF_0000114301-mRNA-1"/>
    </source>
</evidence>
<dbReference type="EMBL" id="UZAG01000269">
    <property type="protein sequence ID" value="VDO07833.1"/>
    <property type="molecule type" value="Genomic_DNA"/>
</dbReference>
<sequence length="398" mass="46377">MMEYRTLLKCQQSLRLAENMRHRTKQRAMREKCERYKQEITDAKSSQKKTPKKNHMWNLTTKNVLHAKRVAERKLRESMEKYDVEVTRSTEQTNNMEILKSTVQQLKLKLEEKERLCNDSKRRLTIHSRATSLAYRQIQETNNRAVKLLKESEKLHSQFVDVHSELINTQEVHNIIEAEMNQVKWQNTKHCEELQKTKELIEIEIASLIEIAEQNRISLAQKRDTIDMLICGNFGRKKRNRRAKIAKKDLEEAFDSNKAVLLSQPQSLEVCETNWKIQKQKISLIKLQQHGMVANQTALLKKQTQKLEKVVRHSIDRVVEFRNKIKISNQNTLHENILGKQIHNSAFLIAPSNDSQINDAELPGSSNQCDNQQTIPLDCGDSDADEVSLTNSFKSFHS</sequence>
<dbReference type="Proteomes" id="UP000280834">
    <property type="component" value="Unassembled WGS sequence"/>
</dbReference>
<dbReference type="STRING" id="42155.A0A0R3Q4B7"/>
<keyword evidence="3" id="KW-1185">Reference proteome</keyword>
<evidence type="ECO:0000313" key="2">
    <source>
        <dbReference type="EMBL" id="VDO07833.1"/>
    </source>
</evidence>
<protein>
    <submittedName>
        <fullName evidence="4">Coiled-coil domain-containing protein 176</fullName>
    </submittedName>
</protein>
<keyword evidence="1" id="KW-0175">Coiled coil</keyword>
<reference evidence="2 3" key="2">
    <citation type="submission" date="2018-11" db="EMBL/GenBank/DDBJ databases">
        <authorList>
            <consortium name="Pathogen Informatics"/>
        </authorList>
    </citation>
    <scope>NUCLEOTIDE SEQUENCE [LARGE SCALE GENOMIC DNA]</scope>
</reference>
<reference evidence="4" key="1">
    <citation type="submission" date="2017-02" db="UniProtKB">
        <authorList>
            <consortium name="WormBaseParasite"/>
        </authorList>
    </citation>
    <scope>IDENTIFICATION</scope>
</reference>
<gene>
    <name evidence="2" type="ORF">BTMF_LOCUS499</name>
</gene>
<dbReference type="AlphaFoldDB" id="A0A0R3Q4B7"/>
<evidence type="ECO:0000256" key="1">
    <source>
        <dbReference type="SAM" id="Coils"/>
    </source>
</evidence>